<evidence type="ECO:0000313" key="1">
    <source>
        <dbReference type="EMBL" id="DAD36303.1"/>
    </source>
</evidence>
<name>A0A822YVY9_NELNU</name>
<protein>
    <submittedName>
        <fullName evidence="1">Uncharacterized protein</fullName>
    </submittedName>
</protein>
<gene>
    <name evidence="1" type="ORF">HUJ06_006943</name>
</gene>
<keyword evidence="2" id="KW-1185">Reference proteome</keyword>
<comment type="caution">
    <text evidence="1">The sequence shown here is derived from an EMBL/GenBank/DDBJ whole genome shotgun (WGS) entry which is preliminary data.</text>
</comment>
<dbReference type="AlphaFoldDB" id="A0A822YVY9"/>
<dbReference type="Proteomes" id="UP000607653">
    <property type="component" value="Unassembled WGS sequence"/>
</dbReference>
<dbReference type="EMBL" id="DUZY01000004">
    <property type="protein sequence ID" value="DAD36303.1"/>
    <property type="molecule type" value="Genomic_DNA"/>
</dbReference>
<sequence>MYSNSFHGYSDLTFLVMGTDIDKRNQYTNYFSAPNKLDHHYPLSHLDPQKLVDPQKYNVTAECR</sequence>
<proteinExistence type="predicted"/>
<organism evidence="1 2">
    <name type="scientific">Nelumbo nucifera</name>
    <name type="common">Sacred lotus</name>
    <dbReference type="NCBI Taxonomy" id="4432"/>
    <lineage>
        <taxon>Eukaryota</taxon>
        <taxon>Viridiplantae</taxon>
        <taxon>Streptophyta</taxon>
        <taxon>Embryophyta</taxon>
        <taxon>Tracheophyta</taxon>
        <taxon>Spermatophyta</taxon>
        <taxon>Magnoliopsida</taxon>
        <taxon>Proteales</taxon>
        <taxon>Nelumbonaceae</taxon>
        <taxon>Nelumbo</taxon>
    </lineage>
</organism>
<accession>A0A822YVY9</accession>
<reference evidence="1 2" key="1">
    <citation type="journal article" date="2020" name="Mol. Biol. Evol.">
        <title>Distinct Expression and Methylation Patterns for Genes with Different Fates following a Single Whole-Genome Duplication in Flowering Plants.</title>
        <authorList>
            <person name="Shi T."/>
            <person name="Rahmani R.S."/>
            <person name="Gugger P.F."/>
            <person name="Wang M."/>
            <person name="Li H."/>
            <person name="Zhang Y."/>
            <person name="Li Z."/>
            <person name="Wang Q."/>
            <person name="Van de Peer Y."/>
            <person name="Marchal K."/>
            <person name="Chen J."/>
        </authorList>
    </citation>
    <scope>NUCLEOTIDE SEQUENCE [LARGE SCALE GENOMIC DNA]</scope>
    <source>
        <tissue evidence="1">Leaf</tissue>
    </source>
</reference>
<evidence type="ECO:0000313" key="2">
    <source>
        <dbReference type="Proteomes" id="UP000607653"/>
    </source>
</evidence>